<dbReference type="GeneID" id="28825317"/>
<sequence>MASSMHPFCCTTFLTKNIDQEPPPQVAVLLECVNMQRLISPPPPPENRSIAIAALEAAGWLMRLTPQNDIRPTMHTYVVPCQDRYLMEIL</sequence>
<name>A0A194WZC1_MOLSC</name>
<dbReference type="InParanoid" id="A0A194WZC1"/>
<protein>
    <submittedName>
        <fullName evidence="1">Uncharacterized protein</fullName>
    </submittedName>
</protein>
<evidence type="ECO:0000313" key="1">
    <source>
        <dbReference type="EMBL" id="KUJ12947.1"/>
    </source>
</evidence>
<dbReference type="RefSeq" id="XP_018067302.1">
    <property type="nucleotide sequence ID" value="XM_018215591.1"/>
</dbReference>
<dbReference type="EMBL" id="KQ947423">
    <property type="protein sequence ID" value="KUJ12947.1"/>
    <property type="molecule type" value="Genomic_DNA"/>
</dbReference>
<reference evidence="1 2" key="1">
    <citation type="submission" date="2015-10" db="EMBL/GenBank/DDBJ databases">
        <title>Full genome of DAOMC 229536 Phialocephala scopiformis, a fungal endophyte of spruce producing the potent anti-insectan compound rugulosin.</title>
        <authorList>
            <consortium name="DOE Joint Genome Institute"/>
            <person name="Walker A.K."/>
            <person name="Frasz S.L."/>
            <person name="Seifert K.A."/>
            <person name="Miller J.D."/>
            <person name="Mondo S.J."/>
            <person name="Labutti K."/>
            <person name="Lipzen A."/>
            <person name="Dockter R."/>
            <person name="Kennedy M."/>
            <person name="Grigoriev I.V."/>
            <person name="Spatafora J.W."/>
        </authorList>
    </citation>
    <scope>NUCLEOTIDE SEQUENCE [LARGE SCALE GENOMIC DNA]</scope>
    <source>
        <strain evidence="1 2">CBS 120377</strain>
    </source>
</reference>
<keyword evidence="2" id="KW-1185">Reference proteome</keyword>
<accession>A0A194WZC1</accession>
<proteinExistence type="predicted"/>
<evidence type="ECO:0000313" key="2">
    <source>
        <dbReference type="Proteomes" id="UP000070700"/>
    </source>
</evidence>
<gene>
    <name evidence="1" type="ORF">LY89DRAFT_687863</name>
</gene>
<organism evidence="1 2">
    <name type="scientific">Mollisia scopiformis</name>
    <name type="common">Conifer needle endophyte fungus</name>
    <name type="synonym">Phialocephala scopiformis</name>
    <dbReference type="NCBI Taxonomy" id="149040"/>
    <lineage>
        <taxon>Eukaryota</taxon>
        <taxon>Fungi</taxon>
        <taxon>Dikarya</taxon>
        <taxon>Ascomycota</taxon>
        <taxon>Pezizomycotina</taxon>
        <taxon>Leotiomycetes</taxon>
        <taxon>Helotiales</taxon>
        <taxon>Mollisiaceae</taxon>
        <taxon>Mollisia</taxon>
    </lineage>
</organism>
<dbReference type="Proteomes" id="UP000070700">
    <property type="component" value="Unassembled WGS sequence"/>
</dbReference>
<dbReference type="AlphaFoldDB" id="A0A194WZC1"/>
<dbReference type="KEGG" id="psco:LY89DRAFT_687863"/>